<keyword evidence="2" id="KW-0808">Transferase</keyword>
<organism evidence="4 5">
    <name type="scientific">Candidatus Kuenenbacteria bacterium CG22_combo_CG10-13_8_21_14_all_39_9</name>
    <dbReference type="NCBI Taxonomy" id="1974621"/>
    <lineage>
        <taxon>Bacteria</taxon>
        <taxon>Candidatus Kueneniibacteriota</taxon>
    </lineage>
</organism>
<dbReference type="Pfam" id="PF02086">
    <property type="entry name" value="MethyltransfD12"/>
    <property type="match status" value="1"/>
</dbReference>
<dbReference type="Gene3D" id="3.40.50.150">
    <property type="entry name" value="Vaccinia Virus protein VP39"/>
    <property type="match status" value="1"/>
</dbReference>
<evidence type="ECO:0008006" key="6">
    <source>
        <dbReference type="Google" id="ProtNLM"/>
    </source>
</evidence>
<name>A0A2H0D171_9BACT</name>
<sequence length="196" mass="22320">MNNLIELCLTRHPERNSKFKSCGKRKLVKHIFKPIKKTEGVFIDAFLGGGSVSLYAKAKGYKVISNDIAFRSVIIGRAIIANNSVKLESEDLARLFLETKHDSFIKNNYCPKVFTSKISDFLDNAFASANKVENDTKRYLLLHLFIKFILSCRQFGKFTHTRDTLDLEAESILHPKQRTLLVMLVVALAEKKMLPL</sequence>
<dbReference type="Proteomes" id="UP000230159">
    <property type="component" value="Unassembled WGS sequence"/>
</dbReference>
<evidence type="ECO:0000256" key="3">
    <source>
        <dbReference type="ARBA" id="ARBA00022691"/>
    </source>
</evidence>
<dbReference type="EMBL" id="PCTN01000085">
    <property type="protein sequence ID" value="PIP75761.1"/>
    <property type="molecule type" value="Genomic_DNA"/>
</dbReference>
<comment type="caution">
    <text evidence="4">The sequence shown here is derived from an EMBL/GenBank/DDBJ whole genome shotgun (WGS) entry which is preliminary data.</text>
</comment>
<evidence type="ECO:0000313" key="5">
    <source>
        <dbReference type="Proteomes" id="UP000230159"/>
    </source>
</evidence>
<evidence type="ECO:0000256" key="1">
    <source>
        <dbReference type="ARBA" id="ARBA00022603"/>
    </source>
</evidence>
<gene>
    <name evidence="4" type="ORF">COW86_01940</name>
</gene>
<protein>
    <recommendedName>
        <fullName evidence="6">DNA methyltransferase</fullName>
    </recommendedName>
</protein>
<reference evidence="4 5" key="1">
    <citation type="submission" date="2017-09" db="EMBL/GenBank/DDBJ databases">
        <title>Depth-based differentiation of microbial function through sediment-hosted aquifers and enrichment of novel symbionts in the deep terrestrial subsurface.</title>
        <authorList>
            <person name="Probst A.J."/>
            <person name="Ladd B."/>
            <person name="Jarett J.K."/>
            <person name="Geller-Mcgrath D.E."/>
            <person name="Sieber C.M."/>
            <person name="Emerson J.B."/>
            <person name="Anantharaman K."/>
            <person name="Thomas B.C."/>
            <person name="Malmstrom R."/>
            <person name="Stieglmeier M."/>
            <person name="Klingl A."/>
            <person name="Woyke T."/>
            <person name="Ryan C.M."/>
            <person name="Banfield J.F."/>
        </authorList>
    </citation>
    <scope>NUCLEOTIDE SEQUENCE [LARGE SCALE GENOMIC DNA]</scope>
    <source>
        <strain evidence="4">CG22_combo_CG10-13_8_21_14_all_39_9</strain>
    </source>
</reference>
<proteinExistence type="predicted"/>
<keyword evidence="1" id="KW-0489">Methyltransferase</keyword>
<dbReference type="AlphaFoldDB" id="A0A2H0D171"/>
<accession>A0A2H0D171</accession>
<evidence type="ECO:0000313" key="4">
    <source>
        <dbReference type="EMBL" id="PIP75761.1"/>
    </source>
</evidence>
<dbReference type="GO" id="GO:0009007">
    <property type="term" value="F:site-specific DNA-methyltransferase (adenine-specific) activity"/>
    <property type="evidence" value="ECO:0007669"/>
    <property type="project" value="UniProtKB-EC"/>
</dbReference>
<dbReference type="InterPro" id="IPR029063">
    <property type="entry name" value="SAM-dependent_MTases_sf"/>
</dbReference>
<keyword evidence="3" id="KW-0949">S-adenosyl-L-methionine</keyword>
<evidence type="ECO:0000256" key="2">
    <source>
        <dbReference type="ARBA" id="ARBA00022679"/>
    </source>
</evidence>
<dbReference type="InterPro" id="IPR012327">
    <property type="entry name" value="MeTrfase_D12"/>
</dbReference>
<dbReference type="GO" id="GO:0032259">
    <property type="term" value="P:methylation"/>
    <property type="evidence" value="ECO:0007669"/>
    <property type="project" value="UniProtKB-KW"/>
</dbReference>
<dbReference type="SUPFAM" id="SSF53335">
    <property type="entry name" value="S-adenosyl-L-methionine-dependent methyltransferases"/>
    <property type="match status" value="1"/>
</dbReference>
<dbReference type="GO" id="GO:0009307">
    <property type="term" value="P:DNA restriction-modification system"/>
    <property type="evidence" value="ECO:0007669"/>
    <property type="project" value="InterPro"/>
</dbReference>